<evidence type="ECO:0000313" key="3">
    <source>
        <dbReference type="Proteomes" id="UP000291084"/>
    </source>
</evidence>
<feature type="region of interest" description="Disordered" evidence="1">
    <location>
        <begin position="58"/>
        <end position="77"/>
    </location>
</feature>
<evidence type="ECO:0000256" key="1">
    <source>
        <dbReference type="SAM" id="MobiDB-lite"/>
    </source>
</evidence>
<gene>
    <name evidence="2" type="primary">Vigan.03G206000</name>
    <name evidence="2" type="ORF">VIGAN_03206000</name>
</gene>
<dbReference type="EMBL" id="AP015036">
    <property type="protein sequence ID" value="BAT82103.1"/>
    <property type="molecule type" value="Genomic_DNA"/>
</dbReference>
<evidence type="ECO:0000313" key="2">
    <source>
        <dbReference type="EMBL" id="BAT82103.1"/>
    </source>
</evidence>
<keyword evidence="3" id="KW-1185">Reference proteome</keyword>
<name>A0A0S3RNB6_PHAAN</name>
<feature type="compositionally biased region" description="Basic and acidic residues" evidence="1">
    <location>
        <begin position="61"/>
        <end position="71"/>
    </location>
</feature>
<organism evidence="2 3">
    <name type="scientific">Vigna angularis var. angularis</name>
    <dbReference type="NCBI Taxonomy" id="157739"/>
    <lineage>
        <taxon>Eukaryota</taxon>
        <taxon>Viridiplantae</taxon>
        <taxon>Streptophyta</taxon>
        <taxon>Embryophyta</taxon>
        <taxon>Tracheophyta</taxon>
        <taxon>Spermatophyta</taxon>
        <taxon>Magnoliopsida</taxon>
        <taxon>eudicotyledons</taxon>
        <taxon>Gunneridae</taxon>
        <taxon>Pentapetalae</taxon>
        <taxon>rosids</taxon>
        <taxon>fabids</taxon>
        <taxon>Fabales</taxon>
        <taxon>Fabaceae</taxon>
        <taxon>Papilionoideae</taxon>
        <taxon>50 kb inversion clade</taxon>
        <taxon>NPAAA clade</taxon>
        <taxon>indigoferoid/millettioid clade</taxon>
        <taxon>Phaseoleae</taxon>
        <taxon>Vigna</taxon>
    </lineage>
</organism>
<dbReference type="AlphaFoldDB" id="A0A0S3RNB6"/>
<sequence>MFFHYTVLSLQLITKAHVHSFQQSHHIEGKKQHTHEKLGSCKVKRDTAMPAAHAALEEEDAQHKALEEGKPSSRRCPAWSSHHLWKVTVCLERLGSRLRKGKMEKEAFILERHTRRSITIQHVEEGVSA</sequence>
<protein>
    <submittedName>
        <fullName evidence="2">Uncharacterized protein</fullName>
    </submittedName>
</protein>
<accession>A0A0S3RNB6</accession>
<dbReference type="Proteomes" id="UP000291084">
    <property type="component" value="Chromosome 3"/>
</dbReference>
<proteinExistence type="predicted"/>
<reference evidence="2 3" key="1">
    <citation type="journal article" date="2015" name="Sci. Rep.">
        <title>The power of single molecule real-time sequencing technology in the de novo assembly of a eukaryotic genome.</title>
        <authorList>
            <person name="Sakai H."/>
            <person name="Naito K."/>
            <person name="Ogiso-Tanaka E."/>
            <person name="Takahashi Y."/>
            <person name="Iseki K."/>
            <person name="Muto C."/>
            <person name="Satou K."/>
            <person name="Teruya K."/>
            <person name="Shiroma A."/>
            <person name="Shimoji M."/>
            <person name="Hirano T."/>
            <person name="Itoh T."/>
            <person name="Kaga A."/>
            <person name="Tomooka N."/>
        </authorList>
    </citation>
    <scope>NUCLEOTIDE SEQUENCE [LARGE SCALE GENOMIC DNA]</scope>
    <source>
        <strain evidence="3">cv. Shumari</strain>
    </source>
</reference>